<dbReference type="PANTHER" id="PTHR42881">
    <property type="entry name" value="PROLYL ENDOPEPTIDASE"/>
    <property type="match status" value="1"/>
</dbReference>
<protein>
    <recommendedName>
        <fullName evidence="2">Prolyl endopeptidase</fullName>
        <ecNumber evidence="2">3.4.21.-</ecNumber>
    </recommendedName>
</protein>
<proteinExistence type="inferred from homology"/>
<evidence type="ECO:0000256" key="2">
    <source>
        <dbReference type="RuleBase" id="RU368024"/>
    </source>
</evidence>
<comment type="caution">
    <text evidence="4">The sequence shown here is derived from an EMBL/GenBank/DDBJ whole genome shotgun (WGS) entry which is preliminary data.</text>
</comment>
<keyword evidence="2" id="KW-0645">Protease</keyword>
<dbReference type="EMBL" id="JALLBG020000241">
    <property type="protein sequence ID" value="KAL3758073.1"/>
    <property type="molecule type" value="Genomic_DNA"/>
</dbReference>
<dbReference type="InterPro" id="IPR002470">
    <property type="entry name" value="Peptidase_S9A"/>
</dbReference>
<keyword evidence="2" id="KW-0378">Hydrolase</keyword>
<dbReference type="GO" id="GO:0006508">
    <property type="term" value="P:proteolysis"/>
    <property type="evidence" value="ECO:0007669"/>
    <property type="project" value="UniProtKB-KW"/>
</dbReference>
<dbReference type="Gene3D" id="3.40.50.1820">
    <property type="entry name" value="alpha/beta hydrolase"/>
    <property type="match status" value="1"/>
</dbReference>
<organism evidence="4 5">
    <name type="scientific">Discostella pseudostelligera</name>
    <dbReference type="NCBI Taxonomy" id="259834"/>
    <lineage>
        <taxon>Eukaryota</taxon>
        <taxon>Sar</taxon>
        <taxon>Stramenopiles</taxon>
        <taxon>Ochrophyta</taxon>
        <taxon>Bacillariophyta</taxon>
        <taxon>Coscinodiscophyceae</taxon>
        <taxon>Thalassiosirophycidae</taxon>
        <taxon>Stephanodiscales</taxon>
        <taxon>Stephanodiscaceae</taxon>
        <taxon>Discostella</taxon>
    </lineage>
</organism>
<dbReference type="PANTHER" id="PTHR42881:SF13">
    <property type="entry name" value="PROLYL ENDOPEPTIDASE"/>
    <property type="match status" value="1"/>
</dbReference>
<dbReference type="AlphaFoldDB" id="A0ABD3M283"/>
<dbReference type="Proteomes" id="UP001530293">
    <property type="component" value="Unassembled WGS sequence"/>
</dbReference>
<keyword evidence="2" id="KW-0720">Serine protease</keyword>
<feature type="domain" description="Peptidase S9 prolyl oligopeptidase catalytic" evidence="3">
    <location>
        <begin position="634"/>
        <end position="849"/>
    </location>
</feature>
<evidence type="ECO:0000313" key="4">
    <source>
        <dbReference type="EMBL" id="KAL3758073.1"/>
    </source>
</evidence>
<keyword evidence="5" id="KW-1185">Reference proteome</keyword>
<sequence>MPIIARERMLLRLPSSSLFLLHSSRLLLSASSLIPITRSKLLPAAAVFFSSAAPPTAAFAASSPPFITTSSRSFLHSSQTTKMSASAATNDINVNNNHEEDDPYIYLEEVESETSIAFAKHANELCLKQLGDPSDTETYRRVLAALESDERIPHVNLLGYDAASGDMLLYNFWKDSKNPKGLWRKTTLTSYQSPTTEWTTVLDLDELAKKEEISWVWKGYTPLPRSLDDPEISGYKPSSDSNPPQGRVTRVLINLSRGGADASYLREFDLLTESFVEPEGEEMGFALPEGKTRAKYKSRDVLLVGADTGEGSMTTSGYPRTVREWTRGTKVEDAPIVFEGEATDVSCGQYIYDETHREGGAMYEVQSRAISFYNSLYFVRKAPTEDFVKLAIALNTEVSFFGRWMIFHLKADWEANGNGSDKMFKSGSLIYVDAQAFLAFSKAKEDGNEDVVKTAASSLEYHVLFEPTATTSYAGYSTTKNYLILYMLDDVKEQLQFFKVGDAGGPFTLVCGDEGGQIQSASASGVDSKENDSIWFTTSSYTQPSTLHMADASKCATDDYIVRKLKSLPHMYDSSELEVTQHFATSKDGTKIPYFMIAKKGIPMNGTTPTLLYGYGGFEISLGPRYATTVGIGWLERGGVYVEANIRGGGEYGPQWHQSALKENRNKCYEDFIAVGEHLVATKVCSPSTLACRGGSNGGLLTGNMLVQAPDLFGAIHIAVPLLDMQRYHKLLAGASWMAEYGNPDTDDWSNFLHRYSPYHNIDESREKYPHVLVTTSTRDDRVHPAHARKMVKKMWDLSGAGDNDGKTKKDWPVFYYENIEGGHGGAADSKQEAFMTSLAYDFMWRTLTNTLPSSPSL</sequence>
<dbReference type="GO" id="GO:0004252">
    <property type="term" value="F:serine-type endopeptidase activity"/>
    <property type="evidence" value="ECO:0007669"/>
    <property type="project" value="UniProtKB-UniRule"/>
</dbReference>
<dbReference type="Gene3D" id="2.130.10.120">
    <property type="entry name" value="Prolyl oligopeptidase, N-terminal domain"/>
    <property type="match status" value="1"/>
</dbReference>
<dbReference type="SUPFAM" id="SSF53474">
    <property type="entry name" value="alpha/beta-Hydrolases"/>
    <property type="match status" value="1"/>
</dbReference>
<gene>
    <name evidence="4" type="ORF">ACHAWU_009277</name>
</gene>
<accession>A0ABD3M283</accession>
<dbReference type="InterPro" id="IPR029058">
    <property type="entry name" value="AB_hydrolase_fold"/>
</dbReference>
<dbReference type="InterPro" id="IPR001375">
    <property type="entry name" value="Peptidase_S9_cat"/>
</dbReference>
<comment type="similarity">
    <text evidence="1 2">Belongs to the peptidase S9A family.</text>
</comment>
<reference evidence="4 5" key="1">
    <citation type="submission" date="2024-10" db="EMBL/GenBank/DDBJ databases">
        <title>Updated reference genomes for cyclostephanoid diatoms.</title>
        <authorList>
            <person name="Roberts W.R."/>
            <person name="Alverson A.J."/>
        </authorList>
    </citation>
    <scope>NUCLEOTIDE SEQUENCE [LARGE SCALE GENOMIC DNA]</scope>
    <source>
        <strain evidence="4 5">AJA232-27</strain>
    </source>
</reference>
<dbReference type="InterPro" id="IPR051167">
    <property type="entry name" value="Prolyl_oligopep/macrocyclase"/>
</dbReference>
<evidence type="ECO:0000313" key="5">
    <source>
        <dbReference type="Proteomes" id="UP001530293"/>
    </source>
</evidence>
<dbReference type="Pfam" id="PF00326">
    <property type="entry name" value="Peptidase_S9"/>
    <property type="match status" value="1"/>
</dbReference>
<dbReference type="EC" id="3.4.21.-" evidence="2"/>
<name>A0ABD3M283_9STRA</name>
<dbReference type="SUPFAM" id="SSF50993">
    <property type="entry name" value="Peptidase/esterase 'gauge' domain"/>
    <property type="match status" value="1"/>
</dbReference>
<evidence type="ECO:0000259" key="3">
    <source>
        <dbReference type="Pfam" id="PF00326"/>
    </source>
</evidence>
<evidence type="ECO:0000256" key="1">
    <source>
        <dbReference type="ARBA" id="ARBA00005228"/>
    </source>
</evidence>
<dbReference type="PRINTS" id="PR00862">
    <property type="entry name" value="PROLIGOPTASE"/>
</dbReference>